<proteinExistence type="predicted"/>
<keyword evidence="2" id="KW-1185">Reference proteome</keyword>
<evidence type="ECO:0000313" key="2">
    <source>
        <dbReference type="Proteomes" id="UP001266357"/>
    </source>
</evidence>
<evidence type="ECO:0000313" key="1">
    <source>
        <dbReference type="EMBL" id="MDT0603192.1"/>
    </source>
</evidence>
<gene>
    <name evidence="1" type="ORF">RM573_06255</name>
</gene>
<accession>A0ABU2ZZ40</accession>
<protein>
    <submittedName>
        <fullName evidence="1">Methionine sulfoxide reductase</fullName>
    </submittedName>
</protein>
<dbReference type="Proteomes" id="UP001266357">
    <property type="component" value="Unassembled WGS sequence"/>
</dbReference>
<name>A0ABU2ZZ40_9GAMM</name>
<dbReference type="RefSeq" id="WP_311578840.1">
    <property type="nucleotide sequence ID" value="NZ_JAVRIF010000002.1"/>
</dbReference>
<reference evidence="1 2" key="1">
    <citation type="submission" date="2023-09" db="EMBL/GenBank/DDBJ databases">
        <authorList>
            <person name="Rey-Velasco X."/>
        </authorList>
    </citation>
    <scope>NUCLEOTIDE SEQUENCE [LARGE SCALE GENOMIC DNA]</scope>
    <source>
        <strain evidence="1 2">W431</strain>
    </source>
</reference>
<sequence length="267" mass="30819">MFNFIRVSIFFVAVIFFSNDAWPIEPLKLKAGLLEGISESDFSYKLIEFNANGQHRMFTLKIASAFRKVKFRAFSDHDINCDITACVINIVNEHNPNENTRLIMTPHLDNALQVMEMSTDHNGQAIFTQTYQLDKQQKQSTVREFVHMYKDRLESLTSIRQNEFYGFWIGVLNIDGKPELLSFEAHPDKTSHFVRFVNGESFTNKASFTPANVSKVGSLIEIETDHLTFANKLLIHKHNAVLEGYMYSTYKGTTLQKGVFRLYRIKQ</sequence>
<dbReference type="EMBL" id="JAVRIF010000002">
    <property type="protein sequence ID" value="MDT0603192.1"/>
    <property type="molecule type" value="Genomic_DNA"/>
</dbReference>
<comment type="caution">
    <text evidence="1">The sequence shown here is derived from an EMBL/GenBank/DDBJ whole genome shotgun (WGS) entry which is preliminary data.</text>
</comment>
<organism evidence="1 2">
    <name type="scientific">Thalassotalea castellviae</name>
    <dbReference type="NCBI Taxonomy" id="3075612"/>
    <lineage>
        <taxon>Bacteria</taxon>
        <taxon>Pseudomonadati</taxon>
        <taxon>Pseudomonadota</taxon>
        <taxon>Gammaproteobacteria</taxon>
        <taxon>Alteromonadales</taxon>
        <taxon>Colwelliaceae</taxon>
        <taxon>Thalassotalea</taxon>
    </lineage>
</organism>